<dbReference type="Proteomes" id="UP000607397">
    <property type="component" value="Unassembled WGS sequence"/>
</dbReference>
<proteinExistence type="predicted"/>
<evidence type="ECO:0000313" key="1">
    <source>
        <dbReference type="EMBL" id="NCJ05041.1"/>
    </source>
</evidence>
<sequence>MRWLTFGVLSWLPLTVLVGGEVLAQASNLSQPQRPSDVALRACLQMRPTGQVICDCAIAEARRQGLSEDRIAEAWAQPISQDFTVIQSALATCNANQRPPLIPDWREGQVFYL</sequence>
<evidence type="ECO:0000313" key="2">
    <source>
        <dbReference type="Proteomes" id="UP000607397"/>
    </source>
</evidence>
<comment type="caution">
    <text evidence="1">The sequence shown here is derived from an EMBL/GenBank/DDBJ whole genome shotgun (WGS) entry which is preliminary data.</text>
</comment>
<accession>A0A8K1ZVR2</accession>
<keyword evidence="2" id="KW-1185">Reference proteome</keyword>
<protein>
    <submittedName>
        <fullName evidence="1">Uncharacterized protein</fullName>
    </submittedName>
</protein>
<dbReference type="AlphaFoldDB" id="A0A8K1ZVR2"/>
<organism evidence="1 2">
    <name type="scientific">Petrachloros mirabilis ULC683</name>
    <dbReference type="NCBI Taxonomy" id="2781853"/>
    <lineage>
        <taxon>Bacteria</taxon>
        <taxon>Bacillati</taxon>
        <taxon>Cyanobacteriota</taxon>
        <taxon>Cyanophyceae</taxon>
        <taxon>Synechococcales</taxon>
        <taxon>Petrachlorosaceae</taxon>
        <taxon>Petrachloros</taxon>
        <taxon>Petrachloros mirabilis</taxon>
    </lineage>
</organism>
<gene>
    <name evidence="1" type="ORF">GS597_00600</name>
</gene>
<dbReference type="EMBL" id="WVIC01000001">
    <property type="protein sequence ID" value="NCJ05041.1"/>
    <property type="molecule type" value="Genomic_DNA"/>
</dbReference>
<name>A0A8K1ZVR2_9CYAN</name>
<dbReference type="RefSeq" id="WP_161823511.1">
    <property type="nucleotide sequence ID" value="NZ_WVIC01000001.1"/>
</dbReference>
<reference evidence="1" key="1">
    <citation type="submission" date="2019-12" db="EMBL/GenBank/DDBJ databases">
        <title>High-Quality draft genome sequences of three cyanobacteria isolated from the limestone walls of the Old Cathedral of Coimbra.</title>
        <authorList>
            <person name="Tiago I."/>
            <person name="Soares F."/>
            <person name="Portugal A."/>
        </authorList>
    </citation>
    <scope>NUCLEOTIDE SEQUENCE [LARGE SCALE GENOMIC DNA]</scope>
    <source>
        <strain evidence="1">C</strain>
    </source>
</reference>